<dbReference type="Pfam" id="PF13490">
    <property type="entry name" value="zf-HC2"/>
    <property type="match status" value="1"/>
</dbReference>
<protein>
    <submittedName>
        <fullName evidence="5">Zf-HC2 domain-containing protein</fullName>
    </submittedName>
</protein>
<name>A0A5Q3Q2R4_9PSEU</name>
<sequence length="240" mass="24465">MTGMRGWGFAEQHLALDALVAFVDGELTPHAYDRAASHVASCPSCAAEAAAQRQARAAVRSAAVPSVSPELLRTLQSIPSEADLPSEPDGLALDEDGQLVAVARPDRVDRGTFGGAVFGTGSALGEGQEPFASNPPLGSRATPSGHDTAHPHRRGRHAGVMFSGLMLGTLALVSVPVDEVEPAPYLNGSSWPYSAVPANATEAPASDTPRPAPAPQPSTPVPAPAAEAISQAPVPAAAPR</sequence>
<dbReference type="KEGG" id="sace:GIY23_04365"/>
<keyword evidence="1" id="KW-0805">Transcription regulation</keyword>
<dbReference type="Gene3D" id="1.10.10.1320">
    <property type="entry name" value="Anti-sigma factor, zinc-finger domain"/>
    <property type="match status" value="1"/>
</dbReference>
<accession>A0A5Q3Q2R4</accession>
<feature type="region of interest" description="Disordered" evidence="3">
    <location>
        <begin position="120"/>
        <end position="154"/>
    </location>
</feature>
<dbReference type="InterPro" id="IPR041916">
    <property type="entry name" value="Anti_sigma_zinc_sf"/>
</dbReference>
<evidence type="ECO:0000256" key="1">
    <source>
        <dbReference type="ARBA" id="ARBA00023015"/>
    </source>
</evidence>
<dbReference type="Proteomes" id="UP000371041">
    <property type="component" value="Chromosome"/>
</dbReference>
<evidence type="ECO:0000256" key="2">
    <source>
        <dbReference type="ARBA" id="ARBA00023163"/>
    </source>
</evidence>
<dbReference type="RefSeq" id="WP_154075481.1">
    <property type="nucleotide sequence ID" value="NZ_CP045929.1"/>
</dbReference>
<evidence type="ECO:0000259" key="4">
    <source>
        <dbReference type="Pfam" id="PF13490"/>
    </source>
</evidence>
<gene>
    <name evidence="5" type="ORF">GIY23_04365</name>
</gene>
<dbReference type="EMBL" id="CP045929">
    <property type="protein sequence ID" value="QGK68878.1"/>
    <property type="molecule type" value="Genomic_DNA"/>
</dbReference>
<reference evidence="6" key="1">
    <citation type="submission" date="2019-11" db="EMBL/GenBank/DDBJ databases">
        <title>The complete genome sequence of Saccharopolyspora sp. E2A.</title>
        <authorList>
            <person name="Zhang G."/>
        </authorList>
    </citation>
    <scope>NUCLEOTIDE SEQUENCE [LARGE SCALE GENOMIC DNA]</scope>
    <source>
        <strain evidence="6">E2A</strain>
    </source>
</reference>
<dbReference type="AlphaFoldDB" id="A0A5Q3Q2R4"/>
<evidence type="ECO:0000256" key="3">
    <source>
        <dbReference type="SAM" id="MobiDB-lite"/>
    </source>
</evidence>
<feature type="domain" description="Putative zinc-finger" evidence="4">
    <location>
        <begin position="15"/>
        <end position="46"/>
    </location>
</feature>
<keyword evidence="2" id="KW-0804">Transcription</keyword>
<feature type="compositionally biased region" description="Pro residues" evidence="3">
    <location>
        <begin position="210"/>
        <end position="223"/>
    </location>
</feature>
<evidence type="ECO:0000313" key="6">
    <source>
        <dbReference type="Proteomes" id="UP000371041"/>
    </source>
</evidence>
<organism evidence="5 6">
    <name type="scientific">Allosaccharopolyspora coralli</name>
    <dbReference type="NCBI Taxonomy" id="2665642"/>
    <lineage>
        <taxon>Bacteria</taxon>
        <taxon>Bacillati</taxon>
        <taxon>Actinomycetota</taxon>
        <taxon>Actinomycetes</taxon>
        <taxon>Pseudonocardiales</taxon>
        <taxon>Pseudonocardiaceae</taxon>
        <taxon>Allosaccharopolyspora</taxon>
    </lineage>
</organism>
<evidence type="ECO:0000313" key="5">
    <source>
        <dbReference type="EMBL" id="QGK68878.1"/>
    </source>
</evidence>
<keyword evidence="6" id="KW-1185">Reference proteome</keyword>
<dbReference type="InterPro" id="IPR027383">
    <property type="entry name" value="Znf_put"/>
</dbReference>
<feature type="region of interest" description="Disordered" evidence="3">
    <location>
        <begin position="196"/>
        <end position="240"/>
    </location>
</feature>
<proteinExistence type="predicted"/>